<dbReference type="Proteomes" id="UP000622687">
    <property type="component" value="Unassembled WGS sequence"/>
</dbReference>
<comment type="caution">
    <text evidence="8">The sequence shown here is derived from an EMBL/GenBank/DDBJ whole genome shotgun (WGS) entry which is preliminary data.</text>
</comment>
<keyword evidence="4" id="KW-0808">Transferase</keyword>
<evidence type="ECO:0000256" key="4">
    <source>
        <dbReference type="ARBA" id="ARBA00022679"/>
    </source>
</evidence>
<keyword evidence="8" id="KW-0032">Aminotransferase</keyword>
<dbReference type="Gene3D" id="3.90.1150.10">
    <property type="entry name" value="Aspartate Aminotransferase, domain 1"/>
    <property type="match status" value="1"/>
</dbReference>
<dbReference type="InterPro" id="IPR016454">
    <property type="entry name" value="Cysteine_dSase"/>
</dbReference>
<dbReference type="GO" id="GO:0006534">
    <property type="term" value="P:cysteine metabolic process"/>
    <property type="evidence" value="ECO:0007669"/>
    <property type="project" value="InterPro"/>
</dbReference>
<keyword evidence="5" id="KW-0663">Pyridoxal phosphate</keyword>
<evidence type="ECO:0000256" key="3">
    <source>
        <dbReference type="ARBA" id="ARBA00012239"/>
    </source>
</evidence>
<dbReference type="PANTHER" id="PTHR43586:SF4">
    <property type="entry name" value="ISOPENICILLIN N EPIMERASE"/>
    <property type="match status" value="1"/>
</dbReference>
<proteinExistence type="inferred from homology"/>
<reference evidence="8" key="1">
    <citation type="submission" date="2020-12" db="EMBL/GenBank/DDBJ databases">
        <title>Clostridium thailandense sp. nov., a novel acetogenic bacterium isolated from peat land soil in Thailand.</title>
        <authorList>
            <person name="Chaikitkaew S."/>
            <person name="Birkeland N.K."/>
        </authorList>
    </citation>
    <scope>NUCLEOTIDE SEQUENCE</scope>
    <source>
        <strain evidence="8">DSM 17425</strain>
    </source>
</reference>
<dbReference type="GO" id="GO:0008483">
    <property type="term" value="F:transaminase activity"/>
    <property type="evidence" value="ECO:0007669"/>
    <property type="project" value="UniProtKB-KW"/>
</dbReference>
<organism evidence="8 9">
    <name type="scientific">Clostridium aciditolerans</name>
    <dbReference type="NCBI Taxonomy" id="339861"/>
    <lineage>
        <taxon>Bacteria</taxon>
        <taxon>Bacillati</taxon>
        <taxon>Bacillota</taxon>
        <taxon>Clostridia</taxon>
        <taxon>Eubacteriales</taxon>
        <taxon>Clostridiaceae</taxon>
        <taxon>Clostridium</taxon>
    </lineage>
</organism>
<evidence type="ECO:0000256" key="6">
    <source>
        <dbReference type="ARBA" id="ARBA00050776"/>
    </source>
</evidence>
<dbReference type="PANTHER" id="PTHR43586">
    <property type="entry name" value="CYSTEINE DESULFURASE"/>
    <property type="match status" value="1"/>
</dbReference>
<evidence type="ECO:0000256" key="2">
    <source>
        <dbReference type="ARBA" id="ARBA00010447"/>
    </source>
</evidence>
<dbReference type="RefSeq" id="WP_211140566.1">
    <property type="nucleotide sequence ID" value="NZ_JAEEGB010000001.1"/>
</dbReference>
<dbReference type="InterPro" id="IPR015422">
    <property type="entry name" value="PyrdxlP-dep_Trfase_small"/>
</dbReference>
<dbReference type="InterPro" id="IPR015421">
    <property type="entry name" value="PyrdxlP-dep_Trfase_major"/>
</dbReference>
<evidence type="ECO:0000256" key="1">
    <source>
        <dbReference type="ARBA" id="ARBA00001933"/>
    </source>
</evidence>
<dbReference type="SUPFAM" id="SSF53383">
    <property type="entry name" value="PLP-dependent transferases"/>
    <property type="match status" value="1"/>
</dbReference>
<dbReference type="AlphaFoldDB" id="A0A934M1P9"/>
<dbReference type="GO" id="GO:0031071">
    <property type="term" value="F:cysteine desulfurase activity"/>
    <property type="evidence" value="ECO:0007669"/>
    <property type="project" value="UniProtKB-EC"/>
</dbReference>
<dbReference type="NCBIfam" id="TIGR01977">
    <property type="entry name" value="am_tr_V_EF2568"/>
    <property type="match status" value="1"/>
</dbReference>
<dbReference type="InterPro" id="IPR000192">
    <property type="entry name" value="Aminotrans_V_dom"/>
</dbReference>
<protein>
    <recommendedName>
        <fullName evidence="3">cysteine desulfurase</fullName>
        <ecNumber evidence="3">2.8.1.7</ecNumber>
    </recommendedName>
</protein>
<evidence type="ECO:0000259" key="7">
    <source>
        <dbReference type="Pfam" id="PF00266"/>
    </source>
</evidence>
<comment type="similarity">
    <text evidence="2">Belongs to the class-V pyridoxal-phosphate-dependent aminotransferase family. Csd subfamily.</text>
</comment>
<dbReference type="GO" id="GO:0030170">
    <property type="term" value="F:pyridoxal phosphate binding"/>
    <property type="evidence" value="ECO:0007669"/>
    <property type="project" value="InterPro"/>
</dbReference>
<keyword evidence="9" id="KW-1185">Reference proteome</keyword>
<name>A0A934M1P9_9CLOT</name>
<dbReference type="InterPro" id="IPR010969">
    <property type="entry name" value="Cys_dSase-rel_unknwn_funct"/>
</dbReference>
<dbReference type="EMBL" id="JAEEGB010000001">
    <property type="protein sequence ID" value="MBI6871095.1"/>
    <property type="molecule type" value="Genomic_DNA"/>
</dbReference>
<dbReference type="PIRSF" id="PIRSF005572">
    <property type="entry name" value="NifS"/>
    <property type="match status" value="1"/>
</dbReference>
<accession>A0A934M1P9</accession>
<dbReference type="CDD" id="cd06453">
    <property type="entry name" value="SufS_like"/>
    <property type="match status" value="1"/>
</dbReference>
<comment type="catalytic activity">
    <reaction evidence="6">
        <text>(sulfur carrier)-H + L-cysteine = (sulfur carrier)-SH + L-alanine</text>
        <dbReference type="Rhea" id="RHEA:43892"/>
        <dbReference type="Rhea" id="RHEA-COMP:14737"/>
        <dbReference type="Rhea" id="RHEA-COMP:14739"/>
        <dbReference type="ChEBI" id="CHEBI:29917"/>
        <dbReference type="ChEBI" id="CHEBI:35235"/>
        <dbReference type="ChEBI" id="CHEBI:57972"/>
        <dbReference type="ChEBI" id="CHEBI:64428"/>
        <dbReference type="EC" id="2.8.1.7"/>
    </reaction>
</comment>
<dbReference type="EC" id="2.8.1.7" evidence="3"/>
<sequence length="381" mass="41393">MGIYLDNAATSYPKPDVMINKMTDYMKNIGATAGRGGYKAAVEADRLVYFCREMICKLFNGSDPAKVIFTSNITESLNTVINGFLEKGDHVITSGIEHNAVWRPLKTLERDKCLEISTAPCTNEGITNAEDIEELIRPNTRLIVFTHASNVLGTIQPIGEIGKIAKRHNIKLLVDSAQTAGAYPIDVVKDNIDILAFTGHKSLLGPTGTGGFLINCDMCIEPLKAGGTGGDSTLEFQPDYSPNRYEAGTPNVAGIVGLGESLKYVHTIGVDKIREKEESLINYALKRLSEVKDIEIYGPKDSTKIVGVIAFNLGDIPAEDVAHELDAKYDIMVRVGLHCAPTAHTLMGTLKKGAVRIGIGYFNTKKHIDVLVKALKSISKK</sequence>
<comment type="cofactor">
    <cofactor evidence="1">
        <name>pyridoxal 5'-phosphate</name>
        <dbReference type="ChEBI" id="CHEBI:597326"/>
    </cofactor>
</comment>
<evidence type="ECO:0000313" key="8">
    <source>
        <dbReference type="EMBL" id="MBI6871095.1"/>
    </source>
</evidence>
<feature type="domain" description="Aminotransferase class V" evidence="7">
    <location>
        <begin position="3"/>
        <end position="371"/>
    </location>
</feature>
<dbReference type="Gene3D" id="3.40.640.10">
    <property type="entry name" value="Type I PLP-dependent aspartate aminotransferase-like (Major domain)"/>
    <property type="match status" value="1"/>
</dbReference>
<evidence type="ECO:0000313" key="9">
    <source>
        <dbReference type="Proteomes" id="UP000622687"/>
    </source>
</evidence>
<dbReference type="InterPro" id="IPR015424">
    <property type="entry name" value="PyrdxlP-dep_Trfase"/>
</dbReference>
<dbReference type="InterPro" id="IPR010970">
    <property type="entry name" value="Cys_dSase_SufS"/>
</dbReference>
<dbReference type="Pfam" id="PF00266">
    <property type="entry name" value="Aminotran_5"/>
    <property type="match status" value="1"/>
</dbReference>
<gene>
    <name evidence="8" type="ORF">I6U51_00050</name>
</gene>
<evidence type="ECO:0000256" key="5">
    <source>
        <dbReference type="ARBA" id="ARBA00022898"/>
    </source>
</evidence>